<name>A0A914WKL8_9BILA</name>
<accession>A0A914WKL8</accession>
<dbReference type="AlphaFoldDB" id="A0A914WKL8"/>
<proteinExistence type="predicted"/>
<sequence>MTIHCRIYDRRPGPACSLPCDRALRQRKTEEDNGHFSAAGIRGRTFATHHWSLYTLTIESFAAVGRAPNFRLRRARRSPIVPNQCAGVAAPTGGVRALHGPAGGARRRTPLISLRSATIASKPAEEKASETSPTSSPPTAKSLSVSR</sequence>
<feature type="compositionally biased region" description="Low complexity" evidence="1">
    <location>
        <begin position="130"/>
        <end position="147"/>
    </location>
</feature>
<evidence type="ECO:0000313" key="2">
    <source>
        <dbReference type="Proteomes" id="UP000887566"/>
    </source>
</evidence>
<organism evidence="2 3">
    <name type="scientific">Plectus sambesii</name>
    <dbReference type="NCBI Taxonomy" id="2011161"/>
    <lineage>
        <taxon>Eukaryota</taxon>
        <taxon>Metazoa</taxon>
        <taxon>Ecdysozoa</taxon>
        <taxon>Nematoda</taxon>
        <taxon>Chromadorea</taxon>
        <taxon>Plectida</taxon>
        <taxon>Plectina</taxon>
        <taxon>Plectoidea</taxon>
        <taxon>Plectidae</taxon>
        <taxon>Plectus</taxon>
    </lineage>
</organism>
<evidence type="ECO:0000256" key="1">
    <source>
        <dbReference type="SAM" id="MobiDB-lite"/>
    </source>
</evidence>
<dbReference type="WBParaSite" id="PSAMB.scaffold4449size14550.g24397.t1">
    <property type="protein sequence ID" value="PSAMB.scaffold4449size14550.g24397.t1"/>
    <property type="gene ID" value="PSAMB.scaffold4449size14550.g24397"/>
</dbReference>
<dbReference type="Proteomes" id="UP000887566">
    <property type="component" value="Unplaced"/>
</dbReference>
<protein>
    <submittedName>
        <fullName evidence="3">Uncharacterized protein</fullName>
    </submittedName>
</protein>
<reference evidence="3" key="1">
    <citation type="submission" date="2022-11" db="UniProtKB">
        <authorList>
            <consortium name="WormBaseParasite"/>
        </authorList>
    </citation>
    <scope>IDENTIFICATION</scope>
</reference>
<evidence type="ECO:0000313" key="3">
    <source>
        <dbReference type="WBParaSite" id="PSAMB.scaffold4449size14550.g24397.t1"/>
    </source>
</evidence>
<feature type="region of interest" description="Disordered" evidence="1">
    <location>
        <begin position="94"/>
        <end position="147"/>
    </location>
</feature>
<keyword evidence="2" id="KW-1185">Reference proteome</keyword>